<evidence type="ECO:0000256" key="5">
    <source>
        <dbReference type="ARBA" id="ARBA00023242"/>
    </source>
</evidence>
<dbReference type="InterPro" id="IPR001781">
    <property type="entry name" value="Znf_LIM"/>
</dbReference>
<dbReference type="GO" id="GO:0030695">
    <property type="term" value="F:GTPase regulator activity"/>
    <property type="evidence" value="ECO:0007669"/>
    <property type="project" value="UniProtKB-ARBA"/>
</dbReference>
<feature type="domain" description="LIM zinc-binding" evidence="8">
    <location>
        <begin position="203"/>
        <end position="267"/>
    </location>
</feature>
<keyword evidence="5" id="KW-0539">Nucleus</keyword>
<name>A0A067Q9V3_9AGAM</name>
<dbReference type="SMART" id="SM00132">
    <property type="entry name" value="LIM"/>
    <property type="match status" value="2"/>
</dbReference>
<feature type="region of interest" description="Disordered" evidence="7">
    <location>
        <begin position="757"/>
        <end position="793"/>
    </location>
</feature>
<organism evidence="9 10">
    <name type="scientific">Jaapia argillacea MUCL 33604</name>
    <dbReference type="NCBI Taxonomy" id="933084"/>
    <lineage>
        <taxon>Eukaryota</taxon>
        <taxon>Fungi</taxon>
        <taxon>Dikarya</taxon>
        <taxon>Basidiomycota</taxon>
        <taxon>Agaricomycotina</taxon>
        <taxon>Agaricomycetes</taxon>
        <taxon>Agaricomycetidae</taxon>
        <taxon>Jaapiales</taxon>
        <taxon>Jaapiaceae</taxon>
        <taxon>Jaapia</taxon>
    </lineage>
</organism>
<feature type="compositionally biased region" description="Polar residues" evidence="7">
    <location>
        <begin position="409"/>
        <end position="418"/>
    </location>
</feature>
<evidence type="ECO:0000256" key="3">
    <source>
        <dbReference type="ARBA" id="ARBA00022737"/>
    </source>
</evidence>
<dbReference type="PROSITE" id="PS50023">
    <property type="entry name" value="LIM_DOMAIN_2"/>
    <property type="match status" value="1"/>
</dbReference>
<feature type="compositionally biased region" description="Basic and acidic residues" evidence="7">
    <location>
        <begin position="34"/>
        <end position="47"/>
    </location>
</feature>
<proteinExistence type="predicted"/>
<evidence type="ECO:0000313" key="9">
    <source>
        <dbReference type="EMBL" id="KDQ63754.1"/>
    </source>
</evidence>
<dbReference type="Pfam" id="PF00412">
    <property type="entry name" value="LIM"/>
    <property type="match status" value="1"/>
</dbReference>
<dbReference type="STRING" id="933084.A0A067Q9V3"/>
<feature type="compositionally biased region" description="Polar residues" evidence="7">
    <location>
        <begin position="774"/>
        <end position="784"/>
    </location>
</feature>
<sequence length="1038" mass="108749">MGFCRRCGEIVNAARCKCGGTAVAPVVQWNAGNNREDNTDRWSRTYVKDTSPTRKVQTPAATPMAPQTTGPSTSSKRFPRPNSVAAPPETPLNPRVSAHIASTTASRPPSPLKQSSSSLNLTDSPSAAAAQGILQCPHTGELSKAYGSVLQPKESLSNFCCFICSTPFPPDATIYPDPNPSSPSSETRFLCRACFTTNGGSKGDCTACSRPVLILKTEGGFVENSGRVWHKRCFRCEGCFKNIGERPMVDLMGRPSCADCFDSCLKRPSPGSTNASPQRNQREGENQTPKKSNLGGTAGRKSIDGSPALDELEARLGIAKSREGTPAPTTTTTTTEDVGSRSRTLSTNSVKSPFSKDVDRERGYSPLTSRYAATMASRESSPTVDRLRGRTEGSPFNRFASPEREGRVSATSTGSPRYTGSPGGKVPTQDAIEEMKRRFLRSSISTPPPPGPAPVTTPASGPSTSPPPDPDKSPTPQRYTSRIPRPSGSLRASLSSSSLRGLREREKDAEGVLVLPDIPSLSMRDVAPPTPDLVSDFGFGSSEDGMGSSRRSSGPVTPPTSVSDCLGGGGGTGEEEDVFGAGNRIYTKALGRSLGGVGKAGIGKSQIPTPSSTQGTKRVSLPSTAPLTIPASNTTGTSSLPTSTTCARCHLQLFAGTGKGGKFVTVPEEPSVSGVPPKVYHADCFVCKVCGDGFPERGGRAVFIRCEMGACHVECAPPEKIITNYTGNTNVSNFTPPSESGSTSSRTYTANITTTPAVLKTQTTSHSDTSQTSARPQLNSISTSRGDRDVDFELPPKTAPPTTTSFPRWGSSTTCPGCFKSVSPMERGVVPGPQGSRWHASCLVCGGKDAKRRTFGFGEERKVGKEPGCGKKLDSAAKSDGEGGVWCRECLSLLPTSLREGSPTRTTPLIPTPTGNGASFWSNRGASTTAATTTPKGGIAPQYTGTTTIARQFTGLAGGGGGGESALLRQLTGGGLSPTRQLLGSSNVKQVPLNGSGGAGVRRFARPKSVIGMRSEGRLKSVDEGRGMFLVRQLTGGK</sequence>
<keyword evidence="4 6" id="KW-0862">Zinc</keyword>
<feature type="compositionally biased region" description="Low complexity" evidence="7">
    <location>
        <begin position="112"/>
        <end position="124"/>
    </location>
</feature>
<feature type="compositionally biased region" description="Low complexity" evidence="7">
    <location>
        <begin position="484"/>
        <end position="500"/>
    </location>
</feature>
<dbReference type="Gene3D" id="2.10.110.10">
    <property type="entry name" value="Cysteine Rich Protein"/>
    <property type="match status" value="2"/>
</dbReference>
<dbReference type="GO" id="GO:0030036">
    <property type="term" value="P:actin cytoskeleton organization"/>
    <property type="evidence" value="ECO:0007669"/>
    <property type="project" value="TreeGrafter"/>
</dbReference>
<dbReference type="HOGENOM" id="CLU_003767_0_0_1"/>
<feature type="compositionally biased region" description="Low complexity" evidence="7">
    <location>
        <begin position="58"/>
        <end position="71"/>
    </location>
</feature>
<feature type="region of interest" description="Disordered" evidence="7">
    <location>
        <begin position="535"/>
        <end position="576"/>
    </location>
</feature>
<evidence type="ECO:0000256" key="6">
    <source>
        <dbReference type="PROSITE-ProRule" id="PRU00125"/>
    </source>
</evidence>
<feature type="compositionally biased region" description="Pro residues" evidence="7">
    <location>
        <begin position="446"/>
        <end position="455"/>
    </location>
</feature>
<keyword evidence="6" id="KW-0440">LIM domain</keyword>
<feature type="compositionally biased region" description="Low complexity" evidence="7">
    <location>
        <begin position="547"/>
        <end position="563"/>
    </location>
</feature>
<accession>A0A067Q9V3</accession>
<keyword evidence="10" id="KW-1185">Reference proteome</keyword>
<feature type="compositionally biased region" description="Polar residues" evidence="7">
    <location>
        <begin position="286"/>
        <end position="295"/>
    </location>
</feature>
<dbReference type="PROSITE" id="PS00478">
    <property type="entry name" value="LIM_DOMAIN_1"/>
    <property type="match status" value="1"/>
</dbReference>
<feature type="compositionally biased region" description="Basic and acidic residues" evidence="7">
    <location>
        <begin position="354"/>
        <end position="363"/>
    </location>
</feature>
<dbReference type="CDD" id="cd08368">
    <property type="entry name" value="LIM"/>
    <property type="match status" value="1"/>
</dbReference>
<dbReference type="InParanoid" id="A0A067Q9V3"/>
<feature type="compositionally biased region" description="Polar residues" evidence="7">
    <location>
        <begin position="270"/>
        <end position="279"/>
    </location>
</feature>
<feature type="region of interest" description="Disordered" evidence="7">
    <location>
        <begin position="601"/>
        <end position="637"/>
    </location>
</feature>
<dbReference type="OrthoDB" id="1112565at2759"/>
<feature type="compositionally biased region" description="Low complexity" evidence="7">
    <location>
        <begin position="903"/>
        <end position="914"/>
    </location>
</feature>
<feature type="region of interest" description="Disordered" evidence="7">
    <location>
        <begin position="32"/>
        <end position="124"/>
    </location>
</feature>
<evidence type="ECO:0000313" key="10">
    <source>
        <dbReference type="Proteomes" id="UP000027265"/>
    </source>
</evidence>
<dbReference type="PANTHER" id="PTHR24215:SF35">
    <property type="entry name" value="MUSCLE LIM PROTEIN MLP84B"/>
    <property type="match status" value="1"/>
</dbReference>
<dbReference type="AlphaFoldDB" id="A0A067Q9V3"/>
<keyword evidence="2 6" id="KW-0479">Metal-binding</keyword>
<feature type="compositionally biased region" description="Polar residues" evidence="7">
    <location>
        <begin position="606"/>
        <end position="626"/>
    </location>
</feature>
<evidence type="ECO:0000256" key="7">
    <source>
        <dbReference type="SAM" id="MobiDB-lite"/>
    </source>
</evidence>
<evidence type="ECO:0000256" key="2">
    <source>
        <dbReference type="ARBA" id="ARBA00022723"/>
    </source>
</evidence>
<dbReference type="PANTHER" id="PTHR24215">
    <property type="entry name" value="RHO-GTPASE-ACTIVATING PROTEIN LRG1"/>
    <property type="match status" value="1"/>
</dbReference>
<dbReference type="GO" id="GO:0046872">
    <property type="term" value="F:metal ion binding"/>
    <property type="evidence" value="ECO:0007669"/>
    <property type="project" value="UniProtKB-KW"/>
</dbReference>
<feature type="region of interest" description="Disordered" evidence="7">
    <location>
        <begin position="442"/>
        <end position="508"/>
    </location>
</feature>
<comment type="subcellular location">
    <subcellularLocation>
        <location evidence="1">Nucleus</location>
    </subcellularLocation>
</comment>
<gene>
    <name evidence="9" type="ORF">JAAARDRAFT_203148</name>
</gene>
<evidence type="ECO:0000259" key="8">
    <source>
        <dbReference type="PROSITE" id="PS50023"/>
    </source>
</evidence>
<dbReference type="GO" id="GO:0005737">
    <property type="term" value="C:cytoplasm"/>
    <property type="evidence" value="ECO:0007669"/>
    <property type="project" value="TreeGrafter"/>
</dbReference>
<dbReference type="GO" id="GO:0005634">
    <property type="term" value="C:nucleus"/>
    <property type="evidence" value="ECO:0007669"/>
    <property type="project" value="UniProtKB-SubCell"/>
</dbReference>
<feature type="region of interest" description="Disordered" evidence="7">
    <location>
        <begin position="898"/>
        <end position="920"/>
    </location>
</feature>
<evidence type="ECO:0000256" key="1">
    <source>
        <dbReference type="ARBA" id="ARBA00004123"/>
    </source>
</evidence>
<evidence type="ECO:0000256" key="4">
    <source>
        <dbReference type="ARBA" id="ARBA00022833"/>
    </source>
</evidence>
<feature type="compositionally biased region" description="Polar residues" evidence="7">
    <location>
        <begin position="341"/>
        <end position="352"/>
    </location>
</feature>
<feature type="compositionally biased region" description="Low complexity" evidence="7">
    <location>
        <begin position="761"/>
        <end position="773"/>
    </location>
</feature>
<keyword evidence="3" id="KW-0677">Repeat</keyword>
<reference evidence="10" key="1">
    <citation type="journal article" date="2014" name="Proc. Natl. Acad. Sci. U.S.A.">
        <title>Extensive sampling of basidiomycete genomes demonstrates inadequacy of the white-rot/brown-rot paradigm for wood decay fungi.</title>
        <authorList>
            <person name="Riley R."/>
            <person name="Salamov A.A."/>
            <person name="Brown D.W."/>
            <person name="Nagy L.G."/>
            <person name="Floudas D."/>
            <person name="Held B.W."/>
            <person name="Levasseur A."/>
            <person name="Lombard V."/>
            <person name="Morin E."/>
            <person name="Otillar R."/>
            <person name="Lindquist E.A."/>
            <person name="Sun H."/>
            <person name="LaButti K.M."/>
            <person name="Schmutz J."/>
            <person name="Jabbour D."/>
            <person name="Luo H."/>
            <person name="Baker S.E."/>
            <person name="Pisabarro A.G."/>
            <person name="Walton J.D."/>
            <person name="Blanchette R.A."/>
            <person name="Henrissat B."/>
            <person name="Martin F."/>
            <person name="Cullen D."/>
            <person name="Hibbett D.S."/>
            <person name="Grigoriev I.V."/>
        </authorList>
    </citation>
    <scope>NUCLEOTIDE SEQUENCE [LARGE SCALE GENOMIC DNA]</scope>
    <source>
        <strain evidence="10">MUCL 33604</strain>
    </source>
</reference>
<dbReference type="EMBL" id="KL197710">
    <property type="protein sequence ID" value="KDQ63754.1"/>
    <property type="molecule type" value="Genomic_DNA"/>
</dbReference>
<dbReference type="Proteomes" id="UP000027265">
    <property type="component" value="Unassembled WGS sequence"/>
</dbReference>
<protein>
    <recommendedName>
        <fullName evidence="8">LIM zinc-binding domain-containing protein</fullName>
    </recommendedName>
</protein>
<feature type="region of interest" description="Disordered" evidence="7">
    <location>
        <begin position="269"/>
        <end position="429"/>
    </location>
</feature>